<dbReference type="HOGENOM" id="CLU_063236_2_3_9"/>
<feature type="domain" description="HTH gntR-type" evidence="4">
    <location>
        <begin position="8"/>
        <end position="76"/>
    </location>
</feature>
<dbReference type="InterPro" id="IPR050679">
    <property type="entry name" value="Bact_HTH_transcr_reg"/>
</dbReference>
<dbReference type="Gene3D" id="1.10.10.10">
    <property type="entry name" value="Winged helix-like DNA-binding domain superfamily/Winged helix DNA-binding domain"/>
    <property type="match status" value="1"/>
</dbReference>
<dbReference type="InterPro" id="IPR036390">
    <property type="entry name" value="WH_DNA-bd_sf"/>
</dbReference>
<dbReference type="CDD" id="cd07377">
    <property type="entry name" value="WHTH_GntR"/>
    <property type="match status" value="1"/>
</dbReference>
<evidence type="ECO:0000256" key="2">
    <source>
        <dbReference type="ARBA" id="ARBA00023125"/>
    </source>
</evidence>
<dbReference type="KEGG" id="dru:Desru_3852"/>
<dbReference type="GO" id="GO:0003700">
    <property type="term" value="F:DNA-binding transcription factor activity"/>
    <property type="evidence" value="ECO:0007669"/>
    <property type="project" value="InterPro"/>
</dbReference>
<dbReference type="AlphaFoldDB" id="F6DQQ5"/>
<dbReference type="Pfam" id="PF00392">
    <property type="entry name" value="GntR"/>
    <property type="match status" value="1"/>
</dbReference>
<dbReference type="FunFam" id="1.10.10.10:FF:000079">
    <property type="entry name" value="GntR family transcriptional regulator"/>
    <property type="match status" value="1"/>
</dbReference>
<dbReference type="InterPro" id="IPR000524">
    <property type="entry name" value="Tscrpt_reg_HTH_GntR"/>
</dbReference>
<dbReference type="GO" id="GO:0045892">
    <property type="term" value="P:negative regulation of DNA-templated transcription"/>
    <property type="evidence" value="ECO:0007669"/>
    <property type="project" value="TreeGrafter"/>
</dbReference>
<evidence type="ECO:0000313" key="5">
    <source>
        <dbReference type="EMBL" id="AEG62052.1"/>
    </source>
</evidence>
<dbReference type="Gene3D" id="3.40.1410.10">
    <property type="entry name" value="Chorismate lyase-like"/>
    <property type="match status" value="1"/>
</dbReference>
<dbReference type="Pfam" id="PF07702">
    <property type="entry name" value="UTRA"/>
    <property type="match status" value="1"/>
</dbReference>
<reference evidence="6" key="1">
    <citation type="submission" date="2011-05" db="EMBL/GenBank/DDBJ databases">
        <title>Complete sequence of Desulfotomaculum ruminis DSM 2154.</title>
        <authorList>
            <person name="Lucas S."/>
            <person name="Copeland A."/>
            <person name="Lapidus A."/>
            <person name="Cheng J.-F."/>
            <person name="Goodwin L."/>
            <person name="Pitluck S."/>
            <person name="Lu M."/>
            <person name="Detter J.C."/>
            <person name="Han C."/>
            <person name="Tapia R."/>
            <person name="Land M."/>
            <person name="Hauser L."/>
            <person name="Kyrpides N."/>
            <person name="Ivanova N."/>
            <person name="Mikhailova N."/>
            <person name="Pagani I."/>
            <person name="Stams A.J.M."/>
            <person name="Plugge C.M."/>
            <person name="Muyzer G."/>
            <person name="Kuever J."/>
            <person name="Parshina S.N."/>
            <person name="Ivanova A.E."/>
            <person name="Nazina T.N."/>
            <person name="Brambilla E."/>
            <person name="Spring S."/>
            <person name="Klenk H.-P."/>
            <person name="Woyke T."/>
        </authorList>
    </citation>
    <scope>NUCLEOTIDE SEQUENCE [LARGE SCALE GENOMIC DNA]</scope>
    <source>
        <strain evidence="6">ATCC 23193 / DSM 2154 / NCIB 8452 / DL</strain>
    </source>
</reference>
<keyword evidence="6" id="KW-1185">Reference proteome</keyword>
<dbReference type="InterPro" id="IPR036388">
    <property type="entry name" value="WH-like_DNA-bd_sf"/>
</dbReference>
<dbReference type="InterPro" id="IPR028978">
    <property type="entry name" value="Chorismate_lyase_/UTRA_dom_sf"/>
</dbReference>
<evidence type="ECO:0000259" key="4">
    <source>
        <dbReference type="PROSITE" id="PS50949"/>
    </source>
</evidence>
<sequence length="258" mass="29402">MIDKTNPTPLHFQIKEDLRNQIMSKRWSNGETFPTDKQLIEKYQVSSTTIRRAVSELVNEGLLERRPGKGTFVRMNGVEEKLVRLTGFFEEILERGAVPTAKIVQLGLVPVTEELLDSFPRLTVFDDNEIFCVEKIQCMNGDPIMYVKSFWQAPVGQLFMNRDLSEVGLYQVLEDNNILLEEADQFIGAAIADELVAKELEVPLGSAILVMERIAYSSNRPLEYSYNYVRADRYHYSVKVSRNKTVNSGGILQVSEID</sequence>
<evidence type="ECO:0000313" key="6">
    <source>
        <dbReference type="Proteomes" id="UP000009234"/>
    </source>
</evidence>
<dbReference type="SUPFAM" id="SSF46785">
    <property type="entry name" value="Winged helix' DNA-binding domain"/>
    <property type="match status" value="1"/>
</dbReference>
<dbReference type="PRINTS" id="PR00035">
    <property type="entry name" value="HTHGNTR"/>
</dbReference>
<dbReference type="InterPro" id="IPR011663">
    <property type="entry name" value="UTRA"/>
</dbReference>
<accession>F6DQQ5</accession>
<protein>
    <submittedName>
        <fullName evidence="5">UbiC transcription regulator-associated domain-containing protein</fullName>
    </submittedName>
</protein>
<dbReference type="eggNOG" id="COG2188">
    <property type="taxonomic scope" value="Bacteria"/>
</dbReference>
<dbReference type="PROSITE" id="PS50949">
    <property type="entry name" value="HTH_GNTR"/>
    <property type="match status" value="1"/>
</dbReference>
<keyword evidence="1" id="KW-0805">Transcription regulation</keyword>
<organism evidence="5 6">
    <name type="scientific">Desulforamulus ruminis (strain ATCC 23193 / DSM 2154 / NCIMB 8452 / DL)</name>
    <name type="common">Desulfotomaculum ruminis</name>
    <dbReference type="NCBI Taxonomy" id="696281"/>
    <lineage>
        <taxon>Bacteria</taxon>
        <taxon>Bacillati</taxon>
        <taxon>Bacillota</taxon>
        <taxon>Clostridia</taxon>
        <taxon>Eubacteriales</taxon>
        <taxon>Peptococcaceae</taxon>
        <taxon>Desulforamulus</taxon>
    </lineage>
</organism>
<dbReference type="SMART" id="SM00866">
    <property type="entry name" value="UTRA"/>
    <property type="match status" value="1"/>
</dbReference>
<evidence type="ECO:0000256" key="3">
    <source>
        <dbReference type="ARBA" id="ARBA00023163"/>
    </source>
</evidence>
<dbReference type="PANTHER" id="PTHR44846">
    <property type="entry name" value="MANNOSYL-D-GLYCERATE TRANSPORT/METABOLISM SYSTEM REPRESSOR MNGR-RELATED"/>
    <property type="match status" value="1"/>
</dbReference>
<dbReference type="STRING" id="696281.Desru_3852"/>
<keyword evidence="3" id="KW-0804">Transcription</keyword>
<keyword evidence="2" id="KW-0238">DNA-binding</keyword>
<proteinExistence type="predicted"/>
<dbReference type="SMART" id="SM00345">
    <property type="entry name" value="HTH_GNTR"/>
    <property type="match status" value="1"/>
</dbReference>
<name>F6DQQ5_DESRL</name>
<evidence type="ECO:0000256" key="1">
    <source>
        <dbReference type="ARBA" id="ARBA00023015"/>
    </source>
</evidence>
<reference evidence="5 6" key="2">
    <citation type="journal article" date="2012" name="Stand. Genomic Sci.">
        <title>Complete genome sequence of the sulfate-reducing firmicute Desulfotomaculum ruminis type strain (DL(T)).</title>
        <authorList>
            <person name="Spring S."/>
            <person name="Visser M."/>
            <person name="Lu M."/>
            <person name="Copeland A."/>
            <person name="Lapidus A."/>
            <person name="Lucas S."/>
            <person name="Cheng J.F."/>
            <person name="Han C."/>
            <person name="Tapia R."/>
            <person name="Goodwin L.A."/>
            <person name="Pitluck S."/>
            <person name="Ivanova N."/>
            <person name="Land M."/>
            <person name="Hauser L."/>
            <person name="Larimer F."/>
            <person name="Rohde M."/>
            <person name="Goker M."/>
            <person name="Detter J.C."/>
            <person name="Kyrpides N.C."/>
            <person name="Woyke T."/>
            <person name="Schaap P.J."/>
            <person name="Plugge C.M."/>
            <person name="Muyzer G."/>
            <person name="Kuever J."/>
            <person name="Pereira I.A."/>
            <person name="Parshina S.N."/>
            <person name="Bernier-Latmani R."/>
            <person name="Stams A.J."/>
            <person name="Klenk H.P."/>
        </authorList>
    </citation>
    <scope>NUCLEOTIDE SEQUENCE [LARGE SCALE GENOMIC DNA]</scope>
    <source>
        <strain evidence="6">ATCC 23193 / DSM 2154 / NCIB 8452 / DL</strain>
    </source>
</reference>
<dbReference type="SUPFAM" id="SSF64288">
    <property type="entry name" value="Chorismate lyase-like"/>
    <property type="match status" value="1"/>
</dbReference>
<dbReference type="EMBL" id="CP002780">
    <property type="protein sequence ID" value="AEG62052.1"/>
    <property type="molecule type" value="Genomic_DNA"/>
</dbReference>
<dbReference type="PANTHER" id="PTHR44846:SF1">
    <property type="entry name" value="MANNOSYL-D-GLYCERATE TRANSPORT_METABOLISM SYSTEM REPRESSOR MNGR-RELATED"/>
    <property type="match status" value="1"/>
</dbReference>
<dbReference type="Proteomes" id="UP000009234">
    <property type="component" value="Chromosome"/>
</dbReference>
<gene>
    <name evidence="5" type="ordered locus">Desru_3852</name>
</gene>
<dbReference type="GO" id="GO:0003677">
    <property type="term" value="F:DNA binding"/>
    <property type="evidence" value="ECO:0007669"/>
    <property type="project" value="UniProtKB-KW"/>
</dbReference>
<dbReference type="RefSeq" id="WP_013843797.1">
    <property type="nucleotide sequence ID" value="NC_015589.1"/>
</dbReference>